<sequence>MQTGEFAALAIRRYLQMDTGVLANRLYMLAYLCFAPSSLILMVVLYRRVTNRPEFWSQVVYWRDDLDRNLFVKLNRFKTHKLPIISQEIRAYHATKFGKVVCRVWLCSLATSVVATVWIIGLDITTLGMNRH</sequence>
<dbReference type="EMBL" id="MZMT01000056">
    <property type="protein sequence ID" value="PIO41758.1"/>
    <property type="molecule type" value="Genomic_DNA"/>
</dbReference>
<feature type="transmembrane region" description="Helical" evidence="1">
    <location>
        <begin position="100"/>
        <end position="121"/>
    </location>
</feature>
<feature type="transmembrane region" description="Helical" evidence="1">
    <location>
        <begin position="26"/>
        <end position="46"/>
    </location>
</feature>
<comment type="caution">
    <text evidence="2">The sequence shown here is derived from an EMBL/GenBank/DDBJ whole genome shotgun (WGS) entry which is preliminary data.</text>
</comment>
<keyword evidence="1" id="KW-0472">Membrane</keyword>
<gene>
    <name evidence="2" type="ORF">B5P45_26890</name>
</gene>
<evidence type="ECO:0000256" key="1">
    <source>
        <dbReference type="SAM" id="Phobius"/>
    </source>
</evidence>
<dbReference type="AlphaFoldDB" id="A0A2N9VQJ0"/>
<reference evidence="2 3" key="1">
    <citation type="journal article" date="2017" name="Int J Environ Stud">
        <title>Does the Miocene-Pliocene relict legume Oxytropis triphylla form nitrogen-fixing nodules with a combination of bacterial strains?</title>
        <authorList>
            <person name="Safronova V."/>
            <person name="Belimov A."/>
            <person name="Sazanova A."/>
            <person name="Kuznetsova I."/>
            <person name="Popova J."/>
            <person name="Andronov E."/>
            <person name="Verkhozina A."/>
            <person name="Tikhonovich I."/>
        </authorList>
    </citation>
    <scope>NUCLEOTIDE SEQUENCE [LARGE SCALE GENOMIC DNA]</scope>
    <source>
        <strain evidence="2 3">Tri-38</strain>
    </source>
</reference>
<dbReference type="Proteomes" id="UP000232163">
    <property type="component" value="Unassembled WGS sequence"/>
</dbReference>
<evidence type="ECO:0000313" key="3">
    <source>
        <dbReference type="Proteomes" id="UP000232163"/>
    </source>
</evidence>
<keyword evidence="1" id="KW-1133">Transmembrane helix</keyword>
<keyword evidence="1" id="KW-0812">Transmembrane</keyword>
<organism evidence="2 3">
    <name type="scientific">Phyllobacterium zundukense</name>
    <dbReference type="NCBI Taxonomy" id="1867719"/>
    <lineage>
        <taxon>Bacteria</taxon>
        <taxon>Pseudomonadati</taxon>
        <taxon>Pseudomonadota</taxon>
        <taxon>Alphaproteobacteria</taxon>
        <taxon>Hyphomicrobiales</taxon>
        <taxon>Phyllobacteriaceae</taxon>
        <taxon>Phyllobacterium</taxon>
    </lineage>
</organism>
<accession>A0A2N9VQJ0</accession>
<protein>
    <submittedName>
        <fullName evidence="2">Uncharacterized protein</fullName>
    </submittedName>
</protein>
<proteinExistence type="predicted"/>
<evidence type="ECO:0000313" key="2">
    <source>
        <dbReference type="EMBL" id="PIO41758.1"/>
    </source>
</evidence>
<name>A0A2N9VQJ0_9HYPH</name>
<keyword evidence="3" id="KW-1185">Reference proteome</keyword>